<dbReference type="PANTHER" id="PTHR32133">
    <property type="entry name" value="OS07G0120400 PROTEIN"/>
    <property type="match status" value="1"/>
</dbReference>
<reference evidence="1" key="1">
    <citation type="journal article" date="2018" name="DNA Res.">
        <title>Multiple hybrid de novo genome assembly of finger millet, an orphan allotetraploid crop.</title>
        <authorList>
            <person name="Hatakeyama M."/>
            <person name="Aluri S."/>
            <person name="Balachadran M.T."/>
            <person name="Sivarajan S.R."/>
            <person name="Patrignani A."/>
            <person name="Gruter S."/>
            <person name="Poveda L."/>
            <person name="Shimizu-Inatsugi R."/>
            <person name="Baeten J."/>
            <person name="Francoijs K.J."/>
            <person name="Nataraja K.N."/>
            <person name="Reddy Y.A.N."/>
            <person name="Phadnis S."/>
            <person name="Ravikumar R.L."/>
            <person name="Schlapbach R."/>
            <person name="Sreeman S.M."/>
            <person name="Shimizu K.K."/>
        </authorList>
    </citation>
    <scope>NUCLEOTIDE SEQUENCE</scope>
</reference>
<reference evidence="1" key="2">
    <citation type="submission" date="2021-12" db="EMBL/GenBank/DDBJ databases">
        <title>Resequencing data analysis of finger millet.</title>
        <authorList>
            <person name="Hatakeyama M."/>
            <person name="Aluri S."/>
            <person name="Balachadran M.T."/>
            <person name="Sivarajan S.R."/>
            <person name="Poveda L."/>
            <person name="Shimizu-Inatsugi R."/>
            <person name="Schlapbach R."/>
            <person name="Sreeman S.M."/>
            <person name="Shimizu K.K."/>
        </authorList>
    </citation>
    <scope>NUCLEOTIDE SEQUENCE</scope>
</reference>
<dbReference type="Proteomes" id="UP001054889">
    <property type="component" value="Unassembled WGS sequence"/>
</dbReference>
<evidence type="ECO:0008006" key="3">
    <source>
        <dbReference type="Google" id="ProtNLM"/>
    </source>
</evidence>
<dbReference type="InterPro" id="IPR011043">
    <property type="entry name" value="Gal_Oxase/kelch_b-propeller"/>
</dbReference>
<dbReference type="SUPFAM" id="SSF81383">
    <property type="entry name" value="F-box domain"/>
    <property type="match status" value="1"/>
</dbReference>
<name>A0AAV5DHC8_ELECO</name>
<dbReference type="AlphaFoldDB" id="A0AAV5DHC8"/>
<accession>A0AAV5DHC8</accession>
<keyword evidence="2" id="KW-1185">Reference proteome</keyword>
<sequence>MPPPSAAVLMEELVEEYLLRIPPDDPATLFRAALVCKPWCRIVSGPRFRHRFRERHRIPPMLGFCYVIYDDPKDEDIARFAPTTSFKFKPPRRIRRFWRALHSRHGRVLLHAVNWGDGPFVVWDPITDEKRELPILPRLRDLYIWSATVFCAASSKCNHLDCQRGAFNVVAALTSCQEMRVYVYSSEVGAWSQVSAPKPGDYFLKEPAAPGALVGNAVYFSCFYNKKILKYDLGTRKISLIDGPPPCSSEFQGASVLMTTEDGRLGVAYVLNFKLHI</sequence>
<dbReference type="PANTHER" id="PTHR32133:SF386">
    <property type="entry name" value="F-BOX DOMAIN-CONTAINING PROTEIN"/>
    <property type="match status" value="1"/>
</dbReference>
<evidence type="ECO:0000313" key="1">
    <source>
        <dbReference type="EMBL" id="GJN10439.1"/>
    </source>
</evidence>
<evidence type="ECO:0000313" key="2">
    <source>
        <dbReference type="Proteomes" id="UP001054889"/>
    </source>
</evidence>
<dbReference type="InterPro" id="IPR036047">
    <property type="entry name" value="F-box-like_dom_sf"/>
</dbReference>
<dbReference type="EMBL" id="BQKI01000017">
    <property type="protein sequence ID" value="GJN10439.1"/>
    <property type="molecule type" value="Genomic_DNA"/>
</dbReference>
<proteinExistence type="predicted"/>
<dbReference type="SUPFAM" id="SSF50965">
    <property type="entry name" value="Galactose oxidase, central domain"/>
    <property type="match status" value="1"/>
</dbReference>
<organism evidence="1 2">
    <name type="scientific">Eleusine coracana subsp. coracana</name>
    <dbReference type="NCBI Taxonomy" id="191504"/>
    <lineage>
        <taxon>Eukaryota</taxon>
        <taxon>Viridiplantae</taxon>
        <taxon>Streptophyta</taxon>
        <taxon>Embryophyta</taxon>
        <taxon>Tracheophyta</taxon>
        <taxon>Spermatophyta</taxon>
        <taxon>Magnoliopsida</taxon>
        <taxon>Liliopsida</taxon>
        <taxon>Poales</taxon>
        <taxon>Poaceae</taxon>
        <taxon>PACMAD clade</taxon>
        <taxon>Chloridoideae</taxon>
        <taxon>Cynodonteae</taxon>
        <taxon>Eleusininae</taxon>
        <taxon>Eleusine</taxon>
    </lineage>
</organism>
<comment type="caution">
    <text evidence="1">The sequence shown here is derived from an EMBL/GenBank/DDBJ whole genome shotgun (WGS) entry which is preliminary data.</text>
</comment>
<protein>
    <recommendedName>
        <fullName evidence="3">F-box domain-containing protein</fullName>
    </recommendedName>
</protein>
<gene>
    <name evidence="1" type="primary">ga28533</name>
    <name evidence="1" type="ORF">PR202_ga28533</name>
</gene>